<reference evidence="2" key="1">
    <citation type="submission" date="2019-03" db="EMBL/GenBank/DDBJ databases">
        <authorList>
            <person name="Mank J."/>
            <person name="Almeida P."/>
        </authorList>
    </citation>
    <scope>NUCLEOTIDE SEQUENCE</scope>
    <source>
        <strain evidence="2">78183</strain>
    </source>
</reference>
<dbReference type="EMBL" id="CAADRP010002021">
    <property type="protein sequence ID" value="VFU59120.1"/>
    <property type="molecule type" value="Genomic_DNA"/>
</dbReference>
<gene>
    <name evidence="2" type="ORF">SVIM_LOCUS434495</name>
</gene>
<feature type="compositionally biased region" description="Polar residues" evidence="1">
    <location>
        <begin position="23"/>
        <end position="41"/>
    </location>
</feature>
<sequence length="378" mass="42200">MKERKGKSRETLTGGEGEDRKPTSSSSSVAMANGKSSNKAEQISSSLHFGHSLPHIHRLKNLKQPLIQTLHKIPDLFDSFKQSKNNPSPFSFLSTLPFNLRTRVIDEIIQSLIPIRPRFRNSIVYSSLLSYTLQNSNLFPLSLAIIQCTLRSGCLPVPQTHVSLSSAWLDSRREGQSVGDILMEMKSIGYNPDCVDRGSESLEGVRKCDDAIELVKEMVVKMSLSPRQGVVVKVLAALRANREMRKAGEMIEFLENEGYGVGFESYELVVEGCLECKDFILAAKVVMGMTEKGFIPYIKVRQKVVEGLIDAAPTFYHLEIANPCPPFGHSLTKWTFYGVPLYITSSVTNLLWKVNSIMEHLVKRASIMLIHLKGLPTT</sequence>
<organism evidence="2">
    <name type="scientific">Salix viminalis</name>
    <name type="common">Common osier</name>
    <name type="synonym">Basket willow</name>
    <dbReference type="NCBI Taxonomy" id="40686"/>
    <lineage>
        <taxon>Eukaryota</taxon>
        <taxon>Viridiplantae</taxon>
        <taxon>Streptophyta</taxon>
        <taxon>Embryophyta</taxon>
        <taxon>Tracheophyta</taxon>
        <taxon>Spermatophyta</taxon>
        <taxon>Magnoliopsida</taxon>
        <taxon>eudicotyledons</taxon>
        <taxon>Gunneridae</taxon>
        <taxon>Pentapetalae</taxon>
        <taxon>rosids</taxon>
        <taxon>fabids</taxon>
        <taxon>Malpighiales</taxon>
        <taxon>Salicaceae</taxon>
        <taxon>Saliceae</taxon>
        <taxon>Salix</taxon>
    </lineage>
</organism>
<evidence type="ECO:0008006" key="3">
    <source>
        <dbReference type="Google" id="ProtNLM"/>
    </source>
</evidence>
<dbReference type="Gene3D" id="1.25.40.10">
    <property type="entry name" value="Tetratricopeptide repeat domain"/>
    <property type="match status" value="1"/>
</dbReference>
<feature type="region of interest" description="Disordered" evidence="1">
    <location>
        <begin position="1"/>
        <end position="41"/>
    </location>
</feature>
<dbReference type="InterPro" id="IPR011990">
    <property type="entry name" value="TPR-like_helical_dom_sf"/>
</dbReference>
<dbReference type="AlphaFoldDB" id="A0A6N2MXH3"/>
<evidence type="ECO:0000256" key="1">
    <source>
        <dbReference type="SAM" id="MobiDB-lite"/>
    </source>
</evidence>
<evidence type="ECO:0000313" key="2">
    <source>
        <dbReference type="EMBL" id="VFU59120.1"/>
    </source>
</evidence>
<protein>
    <recommendedName>
        <fullName evidence="3">Pentacotripeptide-repeat region of PRORP domain-containing protein</fullName>
    </recommendedName>
</protein>
<accession>A0A6N2MXH3</accession>
<proteinExistence type="predicted"/>
<name>A0A6N2MXH3_SALVM</name>